<dbReference type="AlphaFoldDB" id="A0A7U7J2N9"/>
<dbReference type="Proteomes" id="UP000019184">
    <property type="component" value="Unassembled WGS sequence"/>
</dbReference>
<dbReference type="SUPFAM" id="SSF56112">
    <property type="entry name" value="Protein kinase-like (PK-like)"/>
    <property type="match status" value="1"/>
</dbReference>
<dbReference type="Gene3D" id="1.10.510.10">
    <property type="entry name" value="Transferase(Phosphotransferase) domain 1"/>
    <property type="match status" value="1"/>
</dbReference>
<dbReference type="PROSITE" id="PS50011">
    <property type="entry name" value="PROTEIN_KINASE_DOM"/>
    <property type="match status" value="1"/>
</dbReference>
<keyword evidence="12" id="KW-1185">Reference proteome</keyword>
<evidence type="ECO:0000256" key="2">
    <source>
        <dbReference type="ARBA" id="ARBA00022527"/>
    </source>
</evidence>
<keyword evidence="3 11" id="KW-0808">Transferase</keyword>
<evidence type="ECO:0000259" key="10">
    <source>
        <dbReference type="PROSITE" id="PS50011"/>
    </source>
</evidence>
<keyword evidence="8" id="KW-0175">Coiled coil</keyword>
<dbReference type="CDD" id="cd14014">
    <property type="entry name" value="STKc_PknB_like"/>
    <property type="match status" value="1"/>
</dbReference>
<feature type="region of interest" description="Disordered" evidence="9">
    <location>
        <begin position="792"/>
        <end position="896"/>
    </location>
</feature>
<dbReference type="InterPro" id="IPR008271">
    <property type="entry name" value="Ser/Thr_kinase_AS"/>
</dbReference>
<keyword evidence="4 7" id="KW-0547">Nucleotide-binding</keyword>
<dbReference type="PROSITE" id="PS00108">
    <property type="entry name" value="PROTEIN_KINASE_ST"/>
    <property type="match status" value="1"/>
</dbReference>
<dbReference type="PROSITE" id="PS00107">
    <property type="entry name" value="PROTEIN_KINASE_ATP"/>
    <property type="match status" value="1"/>
</dbReference>
<dbReference type="EMBL" id="CBTK010000034">
    <property type="protein sequence ID" value="CDH43673.1"/>
    <property type="molecule type" value="Genomic_DNA"/>
</dbReference>
<feature type="region of interest" description="Disordered" evidence="9">
    <location>
        <begin position="751"/>
        <end position="772"/>
    </location>
</feature>
<dbReference type="SMART" id="SM00220">
    <property type="entry name" value="S_TKc"/>
    <property type="match status" value="1"/>
</dbReference>
<gene>
    <name evidence="11" type="ORF">BN874_1290004</name>
</gene>
<evidence type="ECO:0000256" key="5">
    <source>
        <dbReference type="ARBA" id="ARBA00022777"/>
    </source>
</evidence>
<feature type="compositionally biased region" description="Basic and acidic residues" evidence="9">
    <location>
        <begin position="792"/>
        <end position="889"/>
    </location>
</feature>
<evidence type="ECO:0000256" key="4">
    <source>
        <dbReference type="ARBA" id="ARBA00022741"/>
    </source>
</evidence>
<evidence type="ECO:0000313" key="12">
    <source>
        <dbReference type="Proteomes" id="UP000019184"/>
    </source>
</evidence>
<evidence type="ECO:0000256" key="1">
    <source>
        <dbReference type="ARBA" id="ARBA00012513"/>
    </source>
</evidence>
<dbReference type="RefSeq" id="WP_034430746.1">
    <property type="nucleotide sequence ID" value="NZ_CBTK010000034.1"/>
</dbReference>
<dbReference type="InterPro" id="IPR000719">
    <property type="entry name" value="Prot_kinase_dom"/>
</dbReference>
<evidence type="ECO:0000313" key="11">
    <source>
        <dbReference type="EMBL" id="CDH43673.1"/>
    </source>
</evidence>
<dbReference type="Gene3D" id="3.30.200.20">
    <property type="entry name" value="Phosphorylase Kinase, domain 1"/>
    <property type="match status" value="1"/>
</dbReference>
<evidence type="ECO:0000256" key="7">
    <source>
        <dbReference type="PROSITE-ProRule" id="PRU10141"/>
    </source>
</evidence>
<dbReference type="OrthoDB" id="9801841at2"/>
<sequence length="896" mass="102292">MSFQPSPPDISPPESLGRESLRRWGFPQIAGYEIDCEIGHGGMATVYRATQHSLQRQIAIKILAQEVDDTSEMAQRFKKEGHILARLLHPNVVTIYDVGITEDNQLYLSIEYLSGGTLRERIQRGLSIDSAIYIVRCIAKALGYAHQNGVIHRDIKPSNIMFRYDDTPVLTDFGVARVAESNTIHTAVGLMVGSPGYMSPEQAKGESATTQSDLYGLGVVLYEMLTGRPPYQADNPLAVMLKHLHDPVPNLPSECAYLQPVLNKLLAKKIADRYQNANEFLNALNLIVPSDTGTPSGLNTGSNINQSIIEFASGKLQSLLKERSQRPVWIGAIGAAILMMAVGYALKSRNAMESVQAPSERVKPIEQTLLLSREAEIAALLKQADAQLQAGLSTDEAEQSAEAAYRRVLKLDRSNAQALAGLENMVKEYERSAQRYLQAGAPQNSLDQIGKGLAMASGRVELLKLRQEAEQRIIELKTKKVEQERQQETQLQAEQSLFQAQSSFQEGLLEISLIHIEQGLVAVPQHQGLLALREQVKARVMEQQHQAEAQQRQQAEARRQSEEAERKKVEQAQRQQEVRQSLIQALELQKNGKYADSLQQIEKGLALIPDHPELTQLRDQIRAQQAAEKKQQAEQTKRDEEVKKLLEQAETQFKAKRLTEPVGNNAEATYRQLLKLDANNVQAQAGLVRIAQDYLQQAQQKKAAGALQDSLKLIEKGLSVIPNQAELMRLQEDVHAQLAVEQQKLEQQRQEEKQRQEQQKKEQQRLKQQQEEKQRQEQRKKIEQQLIEKVQFDKKQQDQQHQEQQRLEQQRLEEKQRQEQQRKEQQRQEEKQRQEQQKKIEQQQQEKQRQEQQKKLEQQRLEQQRLEKQQQDQQRQDTNDAPATKEKPQRRIFGTF</sequence>
<keyword evidence="2" id="KW-0723">Serine/threonine-protein kinase</keyword>
<organism evidence="11 12">
    <name type="scientific">Candidatus Contendobacter odensis Run_B_J11</name>
    <dbReference type="NCBI Taxonomy" id="1400861"/>
    <lineage>
        <taxon>Bacteria</taxon>
        <taxon>Pseudomonadati</taxon>
        <taxon>Pseudomonadota</taxon>
        <taxon>Gammaproteobacteria</taxon>
        <taxon>Candidatus Competibacteraceae</taxon>
        <taxon>Candidatus Contendibacter</taxon>
    </lineage>
</organism>
<comment type="caution">
    <text evidence="11">The sequence shown here is derived from an EMBL/GenBank/DDBJ whole genome shotgun (WGS) entry which is preliminary data.</text>
</comment>
<dbReference type="InterPro" id="IPR011009">
    <property type="entry name" value="Kinase-like_dom_sf"/>
</dbReference>
<evidence type="ECO:0000256" key="6">
    <source>
        <dbReference type="ARBA" id="ARBA00022840"/>
    </source>
</evidence>
<dbReference type="InterPro" id="IPR017441">
    <property type="entry name" value="Protein_kinase_ATP_BS"/>
</dbReference>
<dbReference type="FunFam" id="1.10.510.10:FF:000021">
    <property type="entry name" value="Serine/threonine protein kinase"/>
    <property type="match status" value="1"/>
</dbReference>
<evidence type="ECO:0000256" key="3">
    <source>
        <dbReference type="ARBA" id="ARBA00022679"/>
    </source>
</evidence>
<feature type="compositionally biased region" description="Basic and acidic residues" evidence="9">
    <location>
        <begin position="555"/>
        <end position="571"/>
    </location>
</feature>
<dbReference type="EC" id="2.7.11.1" evidence="1"/>
<dbReference type="PANTHER" id="PTHR43289:SF6">
    <property type="entry name" value="SERINE_THREONINE-PROTEIN KINASE NEKL-3"/>
    <property type="match status" value="1"/>
</dbReference>
<name>A0A7U7J2N9_9GAMM</name>
<accession>A0A7U7J2N9</accession>
<dbReference type="PANTHER" id="PTHR43289">
    <property type="entry name" value="MITOGEN-ACTIVATED PROTEIN KINASE KINASE KINASE 20-RELATED"/>
    <property type="match status" value="1"/>
</dbReference>
<reference evidence="11 12" key="1">
    <citation type="journal article" date="2014" name="ISME J.">
        <title>Candidatus Competibacter-lineage genomes retrieved from metagenomes reveal functional metabolic diversity.</title>
        <authorList>
            <person name="McIlroy S.J."/>
            <person name="Albertsen M."/>
            <person name="Andresen E.K."/>
            <person name="Saunders A.M."/>
            <person name="Kristiansen R."/>
            <person name="Stokholm-Bjerregaard M."/>
            <person name="Nielsen K.L."/>
            <person name="Nielsen P.H."/>
        </authorList>
    </citation>
    <scope>NUCLEOTIDE SEQUENCE [LARGE SCALE GENOMIC DNA]</scope>
    <source>
        <strain evidence="11 12">Run_B_J11</strain>
    </source>
</reference>
<evidence type="ECO:0000256" key="9">
    <source>
        <dbReference type="SAM" id="MobiDB-lite"/>
    </source>
</evidence>
<feature type="coiled-coil region" evidence="8">
    <location>
        <begin position="419"/>
        <end position="494"/>
    </location>
</feature>
<keyword evidence="5 11" id="KW-0418">Kinase</keyword>
<feature type="region of interest" description="Disordered" evidence="9">
    <location>
        <begin position="543"/>
        <end position="572"/>
    </location>
</feature>
<proteinExistence type="predicted"/>
<feature type="domain" description="Protein kinase" evidence="10">
    <location>
        <begin position="32"/>
        <end position="288"/>
    </location>
</feature>
<evidence type="ECO:0000256" key="8">
    <source>
        <dbReference type="SAM" id="Coils"/>
    </source>
</evidence>
<protein>
    <recommendedName>
        <fullName evidence="1">non-specific serine/threonine protein kinase</fullName>
        <ecNumber evidence="1">2.7.11.1</ecNumber>
    </recommendedName>
</protein>
<dbReference type="GO" id="GO:0004674">
    <property type="term" value="F:protein serine/threonine kinase activity"/>
    <property type="evidence" value="ECO:0007669"/>
    <property type="project" value="UniProtKB-KW"/>
</dbReference>
<dbReference type="Pfam" id="PF00069">
    <property type="entry name" value="Pkinase"/>
    <property type="match status" value="1"/>
</dbReference>
<feature type="coiled-coil region" evidence="8">
    <location>
        <begin position="614"/>
        <end position="643"/>
    </location>
</feature>
<feature type="binding site" evidence="7">
    <location>
        <position position="61"/>
    </location>
    <ligand>
        <name>ATP</name>
        <dbReference type="ChEBI" id="CHEBI:30616"/>
    </ligand>
</feature>
<dbReference type="GO" id="GO:0005524">
    <property type="term" value="F:ATP binding"/>
    <property type="evidence" value="ECO:0007669"/>
    <property type="project" value="UniProtKB-UniRule"/>
</dbReference>
<feature type="compositionally biased region" description="Low complexity" evidence="9">
    <location>
        <begin position="543"/>
        <end position="554"/>
    </location>
</feature>
<keyword evidence="6 7" id="KW-0067">ATP-binding</keyword>